<feature type="domain" description="DUF4097" evidence="1">
    <location>
        <begin position="14"/>
        <end position="276"/>
    </location>
</feature>
<dbReference type="Pfam" id="PF13349">
    <property type="entry name" value="DUF4097"/>
    <property type="match status" value="1"/>
</dbReference>
<dbReference type="InterPro" id="IPR025164">
    <property type="entry name" value="Toastrack_DUF4097"/>
</dbReference>
<dbReference type="RefSeq" id="WP_089013313.1">
    <property type="nucleotide sequence ID" value="NZ_LT607754.1"/>
</dbReference>
<sequence>MPTFDTPEPIQVTVDVAVGDVRIAAGDRETTVVEVRPTDGTAEADVQAAQQTRVEYADGRLLIKGPRQKVLGMFGKVGSIDVTIDLPTDSRVQGSASVAGFRCTGHLGECRLKTSVGDIHADHTGPLDLSTSAGAVEVASVAGRAEVSTGSGRLRLGEIDGNAVIKNSNGNSWVGTVAGDLRVNAANGDISVDRARAGVTATTANGDIRIGEVLRGSVSVKTAMGELEVGIHGDTAAFLDLHTQFGTVRNQIEPSDAPPQHERTVEVRARTSYGDIVIRRS</sequence>
<organism evidence="2 3">
    <name type="scientific">Micromonospora inositola</name>
    <dbReference type="NCBI Taxonomy" id="47865"/>
    <lineage>
        <taxon>Bacteria</taxon>
        <taxon>Bacillati</taxon>
        <taxon>Actinomycetota</taxon>
        <taxon>Actinomycetes</taxon>
        <taxon>Micromonosporales</taxon>
        <taxon>Micromonosporaceae</taxon>
        <taxon>Micromonospora</taxon>
    </lineage>
</organism>
<reference evidence="3" key="1">
    <citation type="submission" date="2016-06" db="EMBL/GenBank/DDBJ databases">
        <authorList>
            <person name="Varghese N."/>
            <person name="Submissions Spin"/>
        </authorList>
    </citation>
    <scope>NUCLEOTIDE SEQUENCE [LARGE SCALE GENOMIC DNA]</scope>
    <source>
        <strain evidence="3">DSM 43819</strain>
    </source>
</reference>
<accession>A0A1C5IXX1</accession>
<evidence type="ECO:0000259" key="1">
    <source>
        <dbReference type="Pfam" id="PF13349"/>
    </source>
</evidence>
<proteinExistence type="predicted"/>
<dbReference type="OrthoDB" id="3252095at2"/>
<name>A0A1C5IXX1_9ACTN</name>
<dbReference type="Proteomes" id="UP000198221">
    <property type="component" value="Chromosome I"/>
</dbReference>
<evidence type="ECO:0000313" key="2">
    <source>
        <dbReference type="EMBL" id="SCG62789.1"/>
    </source>
</evidence>
<keyword evidence="3" id="KW-1185">Reference proteome</keyword>
<gene>
    <name evidence="2" type="ORF">GA0070613_3592</name>
</gene>
<protein>
    <submittedName>
        <fullName evidence="2">Putative adhesin</fullName>
    </submittedName>
</protein>
<dbReference type="EMBL" id="LT607754">
    <property type="protein sequence ID" value="SCG62789.1"/>
    <property type="molecule type" value="Genomic_DNA"/>
</dbReference>
<dbReference type="AlphaFoldDB" id="A0A1C5IXX1"/>
<evidence type="ECO:0000313" key="3">
    <source>
        <dbReference type="Proteomes" id="UP000198221"/>
    </source>
</evidence>